<accession>A0A809RA83</accession>
<dbReference type="KEGG" id="ddz:DSYM_19540"/>
<protein>
    <submittedName>
        <fullName evidence="1">Metal-binding protein</fullName>
    </submittedName>
</protein>
<evidence type="ECO:0000313" key="2">
    <source>
        <dbReference type="Proteomes" id="UP000662914"/>
    </source>
</evidence>
<organism evidence="1 2">
    <name type="scientific">Candidatus Desulfobacillus denitrificans</name>
    <dbReference type="NCBI Taxonomy" id="2608985"/>
    <lineage>
        <taxon>Bacteria</taxon>
        <taxon>Pseudomonadati</taxon>
        <taxon>Pseudomonadota</taxon>
        <taxon>Betaproteobacteria</taxon>
        <taxon>Candidatus Desulfobacillus</taxon>
    </lineage>
</organism>
<dbReference type="Proteomes" id="UP000662914">
    <property type="component" value="Chromosome"/>
</dbReference>
<dbReference type="InterPro" id="IPR007332">
    <property type="entry name" value="DUF411"/>
</dbReference>
<dbReference type="AlphaFoldDB" id="A0A809RA83"/>
<name>A0A809RA83_9PROT</name>
<evidence type="ECO:0000313" key="1">
    <source>
        <dbReference type="EMBL" id="BBO21255.1"/>
    </source>
</evidence>
<gene>
    <name evidence="1" type="ORF">DSYM_19540</name>
</gene>
<dbReference type="Pfam" id="PF04214">
    <property type="entry name" value="DUF411"/>
    <property type="match status" value="1"/>
</dbReference>
<dbReference type="EMBL" id="AP021857">
    <property type="protein sequence ID" value="BBO21255.1"/>
    <property type="molecule type" value="Genomic_DNA"/>
</dbReference>
<proteinExistence type="predicted"/>
<sequence>MSFDENAGMLKKIALLAAIAAPFSLRAETLPPVELFVPKVCLACIDWAEHLRQNGFRVTVKEADDIDAVKRRFKVPAEVASRMTARVAGYFVEGHVPAEDIKDLLKENPKARGIAVPGLPMGAPGREASGADFICEQGCTIIDRENAPPRREFFDTLLVLPDGSTKVWARH</sequence>
<reference evidence="1" key="1">
    <citation type="journal article" name="DNA Res.">
        <title>The physiological potential of anammox bacteria as revealed by their core genome structure.</title>
        <authorList>
            <person name="Okubo T."/>
            <person name="Toyoda A."/>
            <person name="Fukuhara K."/>
            <person name="Uchiyama I."/>
            <person name="Harigaya Y."/>
            <person name="Kuroiwa M."/>
            <person name="Suzuki T."/>
            <person name="Murakami Y."/>
            <person name="Suwa Y."/>
            <person name="Takami H."/>
        </authorList>
    </citation>
    <scope>NUCLEOTIDE SEQUENCE</scope>
    <source>
        <strain evidence="1">317325-3</strain>
    </source>
</reference>